<proteinExistence type="predicted"/>
<dbReference type="WBParaSite" id="PgR044_g069_t04">
    <property type="protein sequence ID" value="PgR044_g069_t04"/>
    <property type="gene ID" value="PgR044_g069"/>
</dbReference>
<dbReference type="SUPFAM" id="SSF57959">
    <property type="entry name" value="Leucine zipper domain"/>
    <property type="match status" value="1"/>
</dbReference>
<evidence type="ECO:0000313" key="4">
    <source>
        <dbReference type="WBParaSite" id="PgR044_g069_t01"/>
    </source>
</evidence>
<keyword evidence="3" id="KW-1185">Reference proteome</keyword>
<feature type="compositionally biased region" description="Basic and acidic residues" evidence="1">
    <location>
        <begin position="420"/>
        <end position="430"/>
    </location>
</feature>
<dbReference type="PROSITE" id="PS00036">
    <property type="entry name" value="BZIP_BASIC"/>
    <property type="match status" value="1"/>
</dbReference>
<protein>
    <submittedName>
        <fullName evidence="4 5">BZIP domain-containing protein</fullName>
    </submittedName>
</protein>
<dbReference type="SMART" id="SM00338">
    <property type="entry name" value="BRLZ"/>
    <property type="match status" value="1"/>
</dbReference>
<evidence type="ECO:0000313" key="6">
    <source>
        <dbReference type="WBParaSite" id="PgR044_g069_t04"/>
    </source>
</evidence>
<dbReference type="AlphaFoldDB" id="A0A915BKM5"/>
<name>A0A915BKM5_PARUN</name>
<dbReference type="CDD" id="cd14813">
    <property type="entry name" value="bZIP_BmCbz-like"/>
    <property type="match status" value="1"/>
</dbReference>
<dbReference type="WBParaSite" id="PgR044_g069_t01">
    <property type="protein sequence ID" value="PgR044_g069_t01"/>
    <property type="gene ID" value="PgR044_g069"/>
</dbReference>
<dbReference type="GO" id="GO:0003700">
    <property type="term" value="F:DNA-binding transcription factor activity"/>
    <property type="evidence" value="ECO:0007669"/>
    <property type="project" value="InterPro"/>
</dbReference>
<feature type="region of interest" description="Disordered" evidence="1">
    <location>
        <begin position="373"/>
        <end position="448"/>
    </location>
</feature>
<feature type="compositionally biased region" description="Polar residues" evidence="1">
    <location>
        <begin position="406"/>
        <end position="419"/>
    </location>
</feature>
<dbReference type="PROSITE" id="PS50217">
    <property type="entry name" value="BZIP"/>
    <property type="match status" value="1"/>
</dbReference>
<feature type="domain" description="BZIP" evidence="2">
    <location>
        <begin position="425"/>
        <end position="488"/>
    </location>
</feature>
<evidence type="ECO:0000313" key="3">
    <source>
        <dbReference type="Proteomes" id="UP000887569"/>
    </source>
</evidence>
<feature type="compositionally biased region" description="Low complexity" evidence="1">
    <location>
        <begin position="392"/>
        <end position="403"/>
    </location>
</feature>
<dbReference type="Pfam" id="PF07716">
    <property type="entry name" value="bZIP_2"/>
    <property type="match status" value="1"/>
</dbReference>
<accession>A0A915BKM5</accession>
<organism evidence="3 6">
    <name type="scientific">Parascaris univalens</name>
    <name type="common">Nematode worm</name>
    <dbReference type="NCBI Taxonomy" id="6257"/>
    <lineage>
        <taxon>Eukaryota</taxon>
        <taxon>Metazoa</taxon>
        <taxon>Ecdysozoa</taxon>
        <taxon>Nematoda</taxon>
        <taxon>Chromadorea</taxon>
        <taxon>Rhabditida</taxon>
        <taxon>Spirurina</taxon>
        <taxon>Ascaridomorpha</taxon>
        <taxon>Ascaridoidea</taxon>
        <taxon>Ascarididae</taxon>
        <taxon>Parascaris</taxon>
    </lineage>
</organism>
<sequence length="491" mass="53796">MGRTYESCVSDQHAVIECAVRSSEVEAPATKSLSLDASTLRCTQAESCPTHSSPYRVKVVLIGRDKKTTNSSSAFCGPSETLLAHRPVEHQLSDQSEQNRARIDSSQNVETNRAPCKSYSTMSLEPPRYDVDELGPLLDEFNPLSEFYVAPRYDADLRPLYQDDYSPCTSEASPSASLLDVFAPTYSSTAPAHDTLQQEQPNAFLTNCSGSEFRRGVDDGMQLADLSTAYVQYMSSNTSQVELPCAVSDQQPDSLDLDPTLMGSFIDLAELDHYLNAPDNGSPAAVVPAQSTFEAIIREDHYEDSVAVQLDHSYGAPAASSTSTASIELDPSILNEFLSPFPSTSSMGPCEDGAANVSSTYLETFTNLEPYLQHREDSSTPPGRGIICDTEPASAAQSTSAPTVKPDSTVSDATYATSRTRLETPDEYRRRRDKNNIASQRSRRKRQEKFQALKEEEIGLKKRNTELLATVGDLERQVNNLKEIMMKAISG</sequence>
<reference evidence="4 5" key="1">
    <citation type="submission" date="2022-11" db="UniProtKB">
        <authorList>
            <consortium name="WormBaseParasite"/>
        </authorList>
    </citation>
    <scope>IDENTIFICATION</scope>
</reference>
<dbReference type="Proteomes" id="UP000887569">
    <property type="component" value="Unplaced"/>
</dbReference>
<evidence type="ECO:0000256" key="1">
    <source>
        <dbReference type="SAM" id="MobiDB-lite"/>
    </source>
</evidence>
<dbReference type="InterPro" id="IPR046347">
    <property type="entry name" value="bZIP_sf"/>
</dbReference>
<feature type="region of interest" description="Disordered" evidence="1">
    <location>
        <begin position="90"/>
        <end position="121"/>
    </location>
</feature>
<evidence type="ECO:0000259" key="2">
    <source>
        <dbReference type="PROSITE" id="PS50217"/>
    </source>
</evidence>
<dbReference type="Gene3D" id="1.20.5.170">
    <property type="match status" value="1"/>
</dbReference>
<dbReference type="WBParaSite" id="PgR044_g069_t05">
    <property type="protein sequence ID" value="PgR044_g069_t05"/>
    <property type="gene ID" value="PgR044_g069"/>
</dbReference>
<dbReference type="InterPro" id="IPR004827">
    <property type="entry name" value="bZIP"/>
</dbReference>
<evidence type="ECO:0000313" key="5">
    <source>
        <dbReference type="WBParaSite" id="PgR044_g069_t02"/>
    </source>
</evidence>
<feature type="compositionally biased region" description="Basic and acidic residues" evidence="1">
    <location>
        <begin position="90"/>
        <end position="103"/>
    </location>
</feature>
<dbReference type="WBParaSite" id="PgR044_g069_t02">
    <property type="protein sequence ID" value="PgR044_g069_t02"/>
    <property type="gene ID" value="PgR044_g069"/>
</dbReference>